<feature type="region of interest" description="Disordered" evidence="1">
    <location>
        <begin position="1"/>
        <end position="20"/>
    </location>
</feature>
<feature type="domain" description="EH" evidence="2">
    <location>
        <begin position="107"/>
        <end position="195"/>
    </location>
</feature>
<proteinExistence type="predicted"/>
<dbReference type="GO" id="GO:0006897">
    <property type="term" value="P:endocytosis"/>
    <property type="evidence" value="ECO:0007669"/>
    <property type="project" value="TreeGrafter"/>
</dbReference>
<evidence type="ECO:0000256" key="1">
    <source>
        <dbReference type="SAM" id="MobiDB-lite"/>
    </source>
</evidence>
<dbReference type="AlphaFoldDB" id="A0A6A5SNT9"/>
<dbReference type="InterPro" id="IPR000261">
    <property type="entry name" value="EH_dom"/>
</dbReference>
<dbReference type="Gene3D" id="1.10.238.10">
    <property type="entry name" value="EF-hand"/>
    <property type="match status" value="1"/>
</dbReference>
<dbReference type="PANTHER" id="PTHR11216">
    <property type="entry name" value="EH DOMAIN"/>
    <property type="match status" value="1"/>
</dbReference>
<dbReference type="OrthoDB" id="5430710at2759"/>
<dbReference type="Proteomes" id="UP000800038">
    <property type="component" value="Unassembled WGS sequence"/>
</dbReference>
<accession>A0A6A5SNT9</accession>
<dbReference type="Pfam" id="PF12763">
    <property type="entry name" value="EH"/>
    <property type="match status" value="1"/>
</dbReference>
<gene>
    <name evidence="3" type="ORF">EJ02DRAFT_466832</name>
</gene>
<dbReference type="EMBL" id="ML976052">
    <property type="protein sequence ID" value="KAF1941139.1"/>
    <property type="molecule type" value="Genomic_DNA"/>
</dbReference>
<dbReference type="GO" id="GO:0005737">
    <property type="term" value="C:cytoplasm"/>
    <property type="evidence" value="ECO:0007669"/>
    <property type="project" value="TreeGrafter"/>
</dbReference>
<dbReference type="SMART" id="SM00027">
    <property type="entry name" value="EH"/>
    <property type="match status" value="1"/>
</dbReference>
<name>A0A6A5SNT9_9PLEO</name>
<dbReference type="GO" id="GO:0016197">
    <property type="term" value="P:endosomal transport"/>
    <property type="evidence" value="ECO:0007669"/>
    <property type="project" value="TreeGrafter"/>
</dbReference>
<dbReference type="InterPro" id="IPR011992">
    <property type="entry name" value="EF-hand-dom_pair"/>
</dbReference>
<feature type="region of interest" description="Disordered" evidence="1">
    <location>
        <begin position="39"/>
        <end position="61"/>
    </location>
</feature>
<organism evidence="3 4">
    <name type="scientific">Clathrospora elynae</name>
    <dbReference type="NCBI Taxonomy" id="706981"/>
    <lineage>
        <taxon>Eukaryota</taxon>
        <taxon>Fungi</taxon>
        <taxon>Dikarya</taxon>
        <taxon>Ascomycota</taxon>
        <taxon>Pezizomycotina</taxon>
        <taxon>Dothideomycetes</taxon>
        <taxon>Pleosporomycetidae</taxon>
        <taxon>Pleosporales</taxon>
        <taxon>Diademaceae</taxon>
        <taxon>Clathrospora</taxon>
    </lineage>
</organism>
<reference evidence="3" key="1">
    <citation type="journal article" date="2020" name="Stud. Mycol.">
        <title>101 Dothideomycetes genomes: a test case for predicting lifestyles and emergence of pathogens.</title>
        <authorList>
            <person name="Haridas S."/>
            <person name="Albert R."/>
            <person name="Binder M."/>
            <person name="Bloem J."/>
            <person name="Labutti K."/>
            <person name="Salamov A."/>
            <person name="Andreopoulos B."/>
            <person name="Baker S."/>
            <person name="Barry K."/>
            <person name="Bills G."/>
            <person name="Bluhm B."/>
            <person name="Cannon C."/>
            <person name="Castanera R."/>
            <person name="Culley D."/>
            <person name="Daum C."/>
            <person name="Ezra D."/>
            <person name="Gonzalez J."/>
            <person name="Henrissat B."/>
            <person name="Kuo A."/>
            <person name="Liang C."/>
            <person name="Lipzen A."/>
            <person name="Lutzoni F."/>
            <person name="Magnuson J."/>
            <person name="Mondo S."/>
            <person name="Nolan M."/>
            <person name="Ohm R."/>
            <person name="Pangilinan J."/>
            <person name="Park H.-J."/>
            <person name="Ramirez L."/>
            <person name="Alfaro M."/>
            <person name="Sun H."/>
            <person name="Tritt A."/>
            <person name="Yoshinaga Y."/>
            <person name="Zwiers L.-H."/>
            <person name="Turgeon B."/>
            <person name="Goodwin S."/>
            <person name="Spatafora J."/>
            <person name="Crous P."/>
            <person name="Grigoriev I."/>
        </authorList>
    </citation>
    <scope>NUCLEOTIDE SEQUENCE</scope>
    <source>
        <strain evidence="3">CBS 161.51</strain>
    </source>
</reference>
<protein>
    <recommendedName>
        <fullName evidence="2">EH domain-containing protein</fullName>
    </recommendedName>
</protein>
<evidence type="ECO:0000313" key="3">
    <source>
        <dbReference type="EMBL" id="KAF1941139.1"/>
    </source>
</evidence>
<dbReference type="PROSITE" id="PS50031">
    <property type="entry name" value="EH"/>
    <property type="match status" value="1"/>
</dbReference>
<sequence length="351" mass="37965">MVPSSSRIGLPSPTPPIGARASISDNHTASKIAMQLGTYPSTGFDSKGRPGAHMRSSSQPLLEVADTPGSIAVSRTTSLSEIPSYSALNPALTKVSRVGLPFLTPEQQTSYEQLFKSAVGDSTMLSTVQVQAIFTRSKLPKEALEKIWDLVFIKGSSGLLCPQFCLAVHLRAIALRGTPLPTQLPESIKNTMRQAVNAIIREKMKAGKPVTGFPSVSEGYDMMDMASSREASIDPRRSTVDACYALSEPSFEGDTSETAYPPLYSELVNIGETPDTGDGESFERICLDTRMEEELNIRAILLSQPIEISEADWVPASPLRAPPLPLTFEKQTWYPSQTVSQAVPIVRHGAP</sequence>
<evidence type="ECO:0000313" key="4">
    <source>
        <dbReference type="Proteomes" id="UP000800038"/>
    </source>
</evidence>
<keyword evidence="4" id="KW-1185">Reference proteome</keyword>
<dbReference type="GO" id="GO:0005886">
    <property type="term" value="C:plasma membrane"/>
    <property type="evidence" value="ECO:0007669"/>
    <property type="project" value="TreeGrafter"/>
</dbReference>
<dbReference type="SUPFAM" id="SSF47473">
    <property type="entry name" value="EF-hand"/>
    <property type="match status" value="1"/>
</dbReference>
<evidence type="ECO:0000259" key="2">
    <source>
        <dbReference type="PROSITE" id="PS50031"/>
    </source>
</evidence>